<evidence type="ECO:0000313" key="3">
    <source>
        <dbReference type="EMBL" id="GLS83635.1"/>
    </source>
</evidence>
<evidence type="ECO:0000313" key="4">
    <source>
        <dbReference type="Proteomes" id="UP001157439"/>
    </source>
</evidence>
<dbReference type="EMBL" id="BSPO01000003">
    <property type="protein sequence ID" value="GLS83635.1"/>
    <property type="molecule type" value="Genomic_DNA"/>
</dbReference>
<feature type="transmembrane region" description="Helical" evidence="2">
    <location>
        <begin position="90"/>
        <end position="114"/>
    </location>
</feature>
<proteinExistence type="inferred from homology"/>
<dbReference type="RefSeq" id="WP_095498673.1">
    <property type="nucleotide sequence ID" value="NZ_BSPO01000003.1"/>
</dbReference>
<protein>
    <submittedName>
        <fullName evidence="3">Membrane protein</fullName>
    </submittedName>
</protein>
<feature type="transmembrane region" description="Helical" evidence="2">
    <location>
        <begin position="6"/>
        <end position="25"/>
    </location>
</feature>
<dbReference type="PANTHER" id="PTHR33219">
    <property type="entry name" value="YLMG HOMOLOG PROTEIN 2, CHLOROPLASTIC"/>
    <property type="match status" value="1"/>
</dbReference>
<keyword evidence="4" id="KW-1185">Reference proteome</keyword>
<dbReference type="PANTHER" id="PTHR33219:SF14">
    <property type="entry name" value="PROTEIN COFACTOR ASSEMBLY OF COMPLEX C SUBUNIT B CCB3, CHLOROPLASTIC-RELATED"/>
    <property type="match status" value="1"/>
</dbReference>
<keyword evidence="2" id="KW-0812">Transmembrane</keyword>
<name>A0AA37TVS1_9GAMM</name>
<accession>A0AA37TVS1</accession>
<comment type="caution">
    <text evidence="3">The sequence shown here is derived from an EMBL/GenBank/DDBJ whole genome shotgun (WGS) entry which is preliminary data.</text>
</comment>
<dbReference type="AlphaFoldDB" id="A0AA37TVS1"/>
<feature type="transmembrane region" description="Helical" evidence="2">
    <location>
        <begin position="61"/>
        <end position="84"/>
    </location>
</feature>
<keyword evidence="2" id="KW-0472">Membrane</keyword>
<evidence type="ECO:0000256" key="2">
    <source>
        <dbReference type="SAM" id="Phobius"/>
    </source>
</evidence>
<sequence>MNSMNYLVTVIFELYLMIVVLRIWLQFARADFYHPVSQFIVKATQPVVGPLRRVIPPVGQLDTASLLLALMVAGAKWVVLMMMQNAGIDWAGAAVLAVLGVIKEFGTLLFWMLLIRAILSWVSQGQNPFEFLLAQLTEPLMAPIRRIIPPMGGLDLSLLVLMIGLNFANILMHDLIGPLWRLA</sequence>
<comment type="similarity">
    <text evidence="1">Belongs to the YggT family.</text>
</comment>
<evidence type="ECO:0000256" key="1">
    <source>
        <dbReference type="ARBA" id="ARBA00010894"/>
    </source>
</evidence>
<dbReference type="Proteomes" id="UP001157439">
    <property type="component" value="Unassembled WGS sequence"/>
</dbReference>
<gene>
    <name evidence="3" type="ORF">GCM10007894_16120</name>
</gene>
<organism evidence="3 4">
    <name type="scientific">Paraferrimonas haliotis</name>
    <dbReference type="NCBI Taxonomy" id="2013866"/>
    <lineage>
        <taxon>Bacteria</taxon>
        <taxon>Pseudomonadati</taxon>
        <taxon>Pseudomonadota</taxon>
        <taxon>Gammaproteobacteria</taxon>
        <taxon>Alteromonadales</taxon>
        <taxon>Ferrimonadaceae</taxon>
        <taxon>Paraferrimonas</taxon>
    </lineage>
</organism>
<dbReference type="InterPro" id="IPR003425">
    <property type="entry name" value="CCB3/YggT"/>
</dbReference>
<feature type="transmembrane region" description="Helical" evidence="2">
    <location>
        <begin position="153"/>
        <end position="172"/>
    </location>
</feature>
<dbReference type="GO" id="GO:0016020">
    <property type="term" value="C:membrane"/>
    <property type="evidence" value="ECO:0007669"/>
    <property type="project" value="InterPro"/>
</dbReference>
<dbReference type="Pfam" id="PF02325">
    <property type="entry name" value="CCB3_YggT"/>
    <property type="match status" value="2"/>
</dbReference>
<keyword evidence="2" id="KW-1133">Transmembrane helix</keyword>
<reference evidence="3 4" key="1">
    <citation type="journal article" date="2014" name="Int. J. Syst. Evol. Microbiol.">
        <title>Complete genome sequence of Corynebacterium casei LMG S-19264T (=DSM 44701T), isolated from a smear-ripened cheese.</title>
        <authorList>
            <consortium name="US DOE Joint Genome Institute (JGI-PGF)"/>
            <person name="Walter F."/>
            <person name="Albersmeier A."/>
            <person name="Kalinowski J."/>
            <person name="Ruckert C."/>
        </authorList>
    </citation>
    <scope>NUCLEOTIDE SEQUENCE [LARGE SCALE GENOMIC DNA]</scope>
    <source>
        <strain evidence="3 4">NBRC 112785</strain>
    </source>
</reference>